<name>A0ABV1IFE0_9ACTN</name>
<organism evidence="1 2">
    <name type="scientific">Paratractidigestivibacter faecalis</name>
    <dbReference type="NCBI Taxonomy" id="2292441"/>
    <lineage>
        <taxon>Bacteria</taxon>
        <taxon>Bacillati</taxon>
        <taxon>Actinomycetota</taxon>
        <taxon>Coriobacteriia</taxon>
        <taxon>Coriobacteriales</taxon>
        <taxon>Atopobiaceae</taxon>
        <taxon>Paratractidigestivibacter</taxon>
    </lineage>
</organism>
<sequence>MLTRKVLASIARQYDTAMSRAMLRALGVVVRPEVGTVSKPCAKWVPDAKYEGMRWCFENHGSPCR</sequence>
<keyword evidence="2" id="KW-1185">Reference proteome</keyword>
<dbReference type="EMBL" id="JBBNGS010000002">
    <property type="protein sequence ID" value="MEQ2637025.1"/>
    <property type="molecule type" value="Genomic_DNA"/>
</dbReference>
<evidence type="ECO:0000313" key="2">
    <source>
        <dbReference type="Proteomes" id="UP001478817"/>
    </source>
</evidence>
<proteinExistence type="predicted"/>
<protein>
    <recommendedName>
        <fullName evidence="3">Transposase</fullName>
    </recommendedName>
</protein>
<accession>A0ABV1IFE0</accession>
<reference evidence="1 2" key="1">
    <citation type="submission" date="2024-04" db="EMBL/GenBank/DDBJ databases">
        <title>Human intestinal bacterial collection.</title>
        <authorList>
            <person name="Pauvert C."/>
            <person name="Hitch T.C.A."/>
            <person name="Clavel T."/>
        </authorList>
    </citation>
    <scope>NUCLEOTIDE SEQUENCE [LARGE SCALE GENOMIC DNA]</scope>
    <source>
        <strain evidence="1 2">CLA-AA-H197</strain>
    </source>
</reference>
<dbReference type="Proteomes" id="UP001478817">
    <property type="component" value="Unassembled WGS sequence"/>
</dbReference>
<dbReference type="RefSeq" id="WP_349181388.1">
    <property type="nucleotide sequence ID" value="NZ_JBBNGS010000002.1"/>
</dbReference>
<evidence type="ECO:0008006" key="3">
    <source>
        <dbReference type="Google" id="ProtNLM"/>
    </source>
</evidence>
<gene>
    <name evidence="1" type="ORF">AAAT05_01480</name>
</gene>
<comment type="caution">
    <text evidence="1">The sequence shown here is derived from an EMBL/GenBank/DDBJ whole genome shotgun (WGS) entry which is preliminary data.</text>
</comment>
<evidence type="ECO:0000313" key="1">
    <source>
        <dbReference type="EMBL" id="MEQ2637025.1"/>
    </source>
</evidence>